<reference evidence="3 4" key="1">
    <citation type="submission" date="2019-03" db="EMBL/GenBank/DDBJ databases">
        <authorList>
            <person name="Gaulin E."/>
            <person name="Dumas B."/>
        </authorList>
    </citation>
    <scope>NUCLEOTIDE SEQUENCE [LARGE SCALE GENOMIC DNA]</scope>
    <source>
        <strain evidence="3">CBS 568.67</strain>
    </source>
</reference>
<dbReference type="EMBL" id="CAADRA010001186">
    <property type="protein sequence ID" value="VFT81774.1"/>
    <property type="molecule type" value="Genomic_DNA"/>
</dbReference>
<dbReference type="OrthoDB" id="10651401at2759"/>
<proteinExistence type="predicted"/>
<sequence>MTDSRVRVIDGDAYRLLYGRLTDQHGRPYTRIPVEVEPMGDDTTTAPAAGLADDDGYFQILIPRTRGAVRISANGHGGVCRPPASPDSTLWECSLEILDETRHRFATKSSPFLFWSSLLLALASSVFLWKRRTRQLPHRPRPATRATFPNTPAALASLPPPTDIAYMITTPRRIHVAPSFTAYHANVQY</sequence>
<dbReference type="AlphaFoldDB" id="A0A485KFS5"/>
<keyword evidence="1" id="KW-0812">Transmembrane</keyword>
<organism evidence="3 4">
    <name type="scientific">Aphanomyces stellatus</name>
    <dbReference type="NCBI Taxonomy" id="120398"/>
    <lineage>
        <taxon>Eukaryota</taxon>
        <taxon>Sar</taxon>
        <taxon>Stramenopiles</taxon>
        <taxon>Oomycota</taxon>
        <taxon>Saprolegniomycetes</taxon>
        <taxon>Saprolegniales</taxon>
        <taxon>Verrucalvaceae</taxon>
        <taxon>Aphanomyces</taxon>
    </lineage>
</organism>
<accession>A0A485KFS5</accession>
<evidence type="ECO:0000313" key="2">
    <source>
        <dbReference type="EMBL" id="KAF0712805.1"/>
    </source>
</evidence>
<evidence type="ECO:0000256" key="1">
    <source>
        <dbReference type="SAM" id="Phobius"/>
    </source>
</evidence>
<gene>
    <name evidence="3" type="primary">Aste57867_4671</name>
    <name evidence="2" type="ORF">As57867_004658</name>
    <name evidence="3" type="ORF">ASTE57867_4671</name>
</gene>
<name>A0A485KFS5_9STRA</name>
<dbReference type="Proteomes" id="UP000332933">
    <property type="component" value="Unassembled WGS sequence"/>
</dbReference>
<keyword evidence="1" id="KW-0472">Membrane</keyword>
<reference evidence="2" key="2">
    <citation type="submission" date="2019-06" db="EMBL/GenBank/DDBJ databases">
        <title>Genomics analysis of Aphanomyces spp. identifies a new class of oomycete effector associated with host adaptation.</title>
        <authorList>
            <person name="Gaulin E."/>
        </authorList>
    </citation>
    <scope>NUCLEOTIDE SEQUENCE</scope>
    <source>
        <strain evidence="2">CBS 578.67</strain>
    </source>
</reference>
<evidence type="ECO:0000313" key="3">
    <source>
        <dbReference type="EMBL" id="VFT81774.1"/>
    </source>
</evidence>
<protein>
    <submittedName>
        <fullName evidence="3">Aste57867_4671 protein</fullName>
    </submittedName>
</protein>
<keyword evidence="4" id="KW-1185">Reference proteome</keyword>
<evidence type="ECO:0000313" key="4">
    <source>
        <dbReference type="Proteomes" id="UP000332933"/>
    </source>
</evidence>
<keyword evidence="1" id="KW-1133">Transmembrane helix</keyword>
<feature type="transmembrane region" description="Helical" evidence="1">
    <location>
        <begin position="112"/>
        <end position="129"/>
    </location>
</feature>
<dbReference type="EMBL" id="VJMH01001186">
    <property type="protein sequence ID" value="KAF0712805.1"/>
    <property type="molecule type" value="Genomic_DNA"/>
</dbReference>